<dbReference type="GO" id="GO:0047274">
    <property type="term" value="F:galactinol-sucrose galactosyltransferase activity"/>
    <property type="evidence" value="ECO:0007669"/>
    <property type="project" value="UniProtKB-EC"/>
</dbReference>
<keyword evidence="7" id="KW-1185">Reference proteome</keyword>
<dbReference type="EMBL" id="SDMP01000003">
    <property type="protein sequence ID" value="RYR67601.1"/>
    <property type="molecule type" value="Genomic_DNA"/>
</dbReference>
<proteinExistence type="inferred from homology"/>
<dbReference type="InterPro" id="IPR036397">
    <property type="entry name" value="RNaseH_sf"/>
</dbReference>
<dbReference type="GO" id="GO:0003676">
    <property type="term" value="F:nucleic acid binding"/>
    <property type="evidence" value="ECO:0007669"/>
    <property type="project" value="InterPro"/>
</dbReference>
<dbReference type="FunFam" id="3.30.420.10:FF:000054">
    <property type="entry name" value="Werner Syndrome-like exonuclease"/>
    <property type="match status" value="1"/>
</dbReference>
<comment type="catalytic activity">
    <reaction evidence="4">
        <text>alpha-D-galactosyl-(1-&gt;3)-1D-myo-inositol + sucrose = raffinose + myo-inositol</text>
        <dbReference type="Rhea" id="RHEA:20161"/>
        <dbReference type="ChEBI" id="CHEBI:16634"/>
        <dbReference type="ChEBI" id="CHEBI:17268"/>
        <dbReference type="ChEBI" id="CHEBI:17505"/>
        <dbReference type="ChEBI" id="CHEBI:17992"/>
        <dbReference type="EC" id="2.4.1.82"/>
    </reaction>
</comment>
<organism evidence="6 7">
    <name type="scientific">Arachis hypogaea</name>
    <name type="common">Peanut</name>
    <dbReference type="NCBI Taxonomy" id="3818"/>
    <lineage>
        <taxon>Eukaryota</taxon>
        <taxon>Viridiplantae</taxon>
        <taxon>Streptophyta</taxon>
        <taxon>Embryophyta</taxon>
        <taxon>Tracheophyta</taxon>
        <taxon>Spermatophyta</taxon>
        <taxon>Magnoliopsida</taxon>
        <taxon>eudicotyledons</taxon>
        <taxon>Gunneridae</taxon>
        <taxon>Pentapetalae</taxon>
        <taxon>rosids</taxon>
        <taxon>fabids</taxon>
        <taxon>Fabales</taxon>
        <taxon>Fabaceae</taxon>
        <taxon>Papilionoideae</taxon>
        <taxon>50 kb inversion clade</taxon>
        <taxon>dalbergioids sensu lato</taxon>
        <taxon>Dalbergieae</taxon>
        <taxon>Pterocarpus clade</taxon>
        <taxon>Arachis</taxon>
    </lineage>
</organism>
<evidence type="ECO:0000256" key="1">
    <source>
        <dbReference type="ARBA" id="ARBA00007240"/>
    </source>
</evidence>
<dbReference type="InterPro" id="IPR008811">
    <property type="entry name" value="Glycosyl_hydrolases_36"/>
</dbReference>
<dbReference type="SMART" id="SM00474">
    <property type="entry name" value="35EXOc"/>
    <property type="match status" value="1"/>
</dbReference>
<dbReference type="InterPro" id="IPR002562">
    <property type="entry name" value="3'-5'_exonuclease_dom"/>
</dbReference>
<dbReference type="InterPro" id="IPR013785">
    <property type="entry name" value="Aldolase_TIM"/>
</dbReference>
<feature type="domain" description="3'-5' exonuclease" evidence="5">
    <location>
        <begin position="25"/>
        <end position="199"/>
    </location>
</feature>
<evidence type="ECO:0000259" key="5">
    <source>
        <dbReference type="SMART" id="SM00474"/>
    </source>
</evidence>
<comment type="similarity">
    <text evidence="1">Belongs to the glycosyl hydrolases 36 family.</text>
</comment>
<evidence type="ECO:0000256" key="3">
    <source>
        <dbReference type="ARBA" id="ARBA00023277"/>
    </source>
</evidence>
<dbReference type="CDD" id="cd06141">
    <property type="entry name" value="WRN_exo"/>
    <property type="match status" value="1"/>
</dbReference>
<gene>
    <name evidence="6" type="ORF">Ahy_A03g013997</name>
</gene>
<dbReference type="GO" id="GO:0008408">
    <property type="term" value="F:3'-5' exonuclease activity"/>
    <property type="evidence" value="ECO:0007669"/>
    <property type="project" value="InterPro"/>
</dbReference>
<dbReference type="Gene3D" id="3.20.20.70">
    <property type="entry name" value="Aldolase class I"/>
    <property type="match status" value="1"/>
</dbReference>
<dbReference type="Proteomes" id="UP000289738">
    <property type="component" value="Chromosome A03"/>
</dbReference>
<dbReference type="InterPro" id="IPR012337">
    <property type="entry name" value="RNaseH-like_sf"/>
</dbReference>
<evidence type="ECO:0000313" key="6">
    <source>
        <dbReference type="EMBL" id="RYR67601.1"/>
    </source>
</evidence>
<dbReference type="AlphaFoldDB" id="A0A445DWY0"/>
<dbReference type="Pfam" id="PF01612">
    <property type="entry name" value="DNA_pol_A_exo1"/>
    <property type="match status" value="1"/>
</dbReference>
<dbReference type="EC" id="2.4.1.82" evidence="2"/>
<evidence type="ECO:0000256" key="2">
    <source>
        <dbReference type="ARBA" id="ARBA00012708"/>
    </source>
</evidence>
<sequence>MKMVLMEDNSSSKYVVFFDGLSIETIITHKASIVEEWIQEISSKEDMIIGLDTEWTKDKNKTKVAILQLCVEDKCLIFQFFFNNIVPQCLRSFLIDPNFKFVGVGIENDIKRLKSDYGLECKNGIDLATFAGEKCDQNYSSRGLKFLAKELVGLDMKKSKDICTSEWKSKELTKDQIEYACIDAYASYKIGHYLLLQKEERCLVVRGKVVLTDVPKSIQVSSIGTAESDSAAFLGATSHLPSSRHVFTLGILRGYKLLSLFRVKIWWMIPRVGKCARDAHIKTSQSLEAVFVNSGNNPFELVRNSIKILEKLKGSFSHIEHKKIPAHLDWFGWCTWDAFYNQVSPQGIREGLQRYVYMWHALAGYWGGVFPSSEAMKKYNPKLSYPIQSPGNTGNLRDIAMDSLQKYGVGIMDPEKLQDFYNDYHSYLASCGVDGVKVDVQNVIETLGSGHGGRVSLTKRYQEALEESIAKNFKDNNLICCMSHNSDSIYSSKKSASARASEDFMPTKPKLQTLHIASVSFNSLLLGEIFVSDWDMFHSKHDTAEFHAAARAIGGCAVYVSDKPGNHDFEILKKLVLPNGSVLRARFAGRPTRDCLFKDPVMDGKSLLKIWNMNKFTGVVGVFNCQGAGSWPLKPVDGTPNNITLSGKVRPLDVEFLEDVAGENWNGNCAIYAFNSGVLTKLQNKEKLEVTLETLQCEIYTVSPIRVFGNDVEFAPIGLLDMYNSGGAVESLNCTMDAVNDEECMVKIKTRGCGRFGAYSNVRPKRCMVEMKEENEFFYNHENGLLAINLDGSDCKSRGIELAY</sequence>
<accession>A0A445DWY0</accession>
<dbReference type="Pfam" id="PF05691">
    <property type="entry name" value="Raffinose_syn"/>
    <property type="match status" value="2"/>
</dbReference>
<dbReference type="PANTHER" id="PTHR31268">
    <property type="match status" value="1"/>
</dbReference>
<dbReference type="SUPFAM" id="SSF51445">
    <property type="entry name" value="(Trans)glycosidases"/>
    <property type="match status" value="1"/>
</dbReference>
<evidence type="ECO:0000256" key="4">
    <source>
        <dbReference type="ARBA" id="ARBA00049426"/>
    </source>
</evidence>
<dbReference type="PANTHER" id="PTHR31268:SF10">
    <property type="entry name" value="GALACTINOL--SUCROSE GALACTOSYLTRANSFERASE"/>
    <property type="match status" value="1"/>
</dbReference>
<comment type="caution">
    <text evidence="6">The sequence shown here is derived from an EMBL/GenBank/DDBJ whole genome shotgun (WGS) entry which is preliminary data.</text>
</comment>
<dbReference type="InterPro" id="IPR017853">
    <property type="entry name" value="GH"/>
</dbReference>
<dbReference type="GO" id="GO:0006139">
    <property type="term" value="P:nucleobase-containing compound metabolic process"/>
    <property type="evidence" value="ECO:0007669"/>
    <property type="project" value="InterPro"/>
</dbReference>
<reference evidence="6 7" key="1">
    <citation type="submission" date="2019-01" db="EMBL/GenBank/DDBJ databases">
        <title>Sequencing of cultivated peanut Arachis hypogaea provides insights into genome evolution and oil improvement.</title>
        <authorList>
            <person name="Chen X."/>
        </authorList>
    </citation>
    <scope>NUCLEOTIDE SEQUENCE [LARGE SCALE GENOMIC DNA]</scope>
    <source>
        <strain evidence="7">cv. Fuhuasheng</strain>
        <tissue evidence="6">Leaves</tissue>
    </source>
</reference>
<keyword evidence="3" id="KW-0119">Carbohydrate metabolism</keyword>
<dbReference type="Gene3D" id="3.30.420.10">
    <property type="entry name" value="Ribonuclease H-like superfamily/Ribonuclease H"/>
    <property type="match status" value="1"/>
</dbReference>
<dbReference type="SUPFAM" id="SSF53098">
    <property type="entry name" value="Ribonuclease H-like"/>
    <property type="match status" value="1"/>
</dbReference>
<dbReference type="STRING" id="3818.A0A445DWY0"/>
<protein>
    <recommendedName>
        <fullName evidence="2">galactinol--sucrose galactosyltransferase</fullName>
        <ecNumber evidence="2">2.4.1.82</ecNumber>
    </recommendedName>
</protein>
<evidence type="ECO:0000313" key="7">
    <source>
        <dbReference type="Proteomes" id="UP000289738"/>
    </source>
</evidence>
<name>A0A445DWY0_ARAHY</name>